<feature type="compositionally biased region" description="Basic and acidic residues" evidence="1">
    <location>
        <begin position="12"/>
        <end position="29"/>
    </location>
</feature>
<sequence length="148" mass="16188">MEGENQEGDSEDAIREFDFLGSGEDREGSPDPQVLGDALEKGLTMSWKAGSCGGISQQGILADLRDVDVLIPKVTVTPLGTFQPLPHKGSFGFSSYVFIMDTIGGRVVSLEDLTDLTITHDNDLSCDLSDSKDAFRKMWNPKFIFYSC</sequence>
<comment type="caution">
    <text evidence="2">The sequence shown here is derived from an EMBL/GenBank/DDBJ whole genome shotgun (WGS) entry which is preliminary data.</text>
</comment>
<dbReference type="EMBL" id="JABVXQ010000004">
    <property type="protein sequence ID" value="KAF6114741.1"/>
    <property type="molecule type" value="Genomic_DNA"/>
</dbReference>
<evidence type="ECO:0000313" key="3">
    <source>
        <dbReference type="Proteomes" id="UP000664940"/>
    </source>
</evidence>
<dbReference type="GO" id="GO:0070016">
    <property type="term" value="F:armadillo repeat domain binding"/>
    <property type="evidence" value="ECO:0007669"/>
    <property type="project" value="TreeGrafter"/>
</dbReference>
<dbReference type="GO" id="GO:0030425">
    <property type="term" value="C:dendrite"/>
    <property type="evidence" value="ECO:0007669"/>
    <property type="project" value="TreeGrafter"/>
</dbReference>
<proteinExistence type="predicted"/>
<reference evidence="2 3" key="1">
    <citation type="journal article" date="2020" name="Nature">
        <title>Six reference-quality genomes reveal evolution of bat adaptations.</title>
        <authorList>
            <person name="Jebb D."/>
            <person name="Huang Z."/>
            <person name="Pippel M."/>
            <person name="Hughes G.M."/>
            <person name="Lavrichenko K."/>
            <person name="Devanna P."/>
            <person name="Winkler S."/>
            <person name="Jermiin L.S."/>
            <person name="Skirmuntt E.C."/>
            <person name="Katzourakis A."/>
            <person name="Burkitt-Gray L."/>
            <person name="Ray D.A."/>
            <person name="Sullivan K.A.M."/>
            <person name="Roscito J.G."/>
            <person name="Kirilenko B.M."/>
            <person name="Davalos L.M."/>
            <person name="Corthals A.P."/>
            <person name="Power M.L."/>
            <person name="Jones G."/>
            <person name="Ransome R.D."/>
            <person name="Dechmann D.K.N."/>
            <person name="Locatelli A.G."/>
            <person name="Puechmaille S.J."/>
            <person name="Fedrigo O."/>
            <person name="Jarvis E.D."/>
            <person name="Hiller M."/>
            <person name="Vernes S.C."/>
            <person name="Myers E.W."/>
            <person name="Teeling E.C."/>
        </authorList>
    </citation>
    <scope>NUCLEOTIDE SEQUENCE [LARGE SCALE GENOMIC DNA]</scope>
    <source>
        <strain evidence="2">Bat1K_MPI-CBG_1</strain>
    </source>
</reference>
<accession>A0A834EFB1</accession>
<dbReference type="Proteomes" id="UP000664940">
    <property type="component" value="Unassembled WGS sequence"/>
</dbReference>
<dbReference type="GO" id="GO:0051721">
    <property type="term" value="F:protein phosphatase 2A binding"/>
    <property type="evidence" value="ECO:0007669"/>
    <property type="project" value="TreeGrafter"/>
</dbReference>
<organism evidence="2 3">
    <name type="scientific">Phyllostomus discolor</name>
    <name type="common">pale spear-nosed bat</name>
    <dbReference type="NCBI Taxonomy" id="89673"/>
    <lineage>
        <taxon>Eukaryota</taxon>
        <taxon>Metazoa</taxon>
        <taxon>Chordata</taxon>
        <taxon>Craniata</taxon>
        <taxon>Vertebrata</taxon>
        <taxon>Euteleostomi</taxon>
        <taxon>Mammalia</taxon>
        <taxon>Eutheria</taxon>
        <taxon>Laurasiatheria</taxon>
        <taxon>Chiroptera</taxon>
        <taxon>Yangochiroptera</taxon>
        <taxon>Phyllostomidae</taxon>
        <taxon>Phyllostominae</taxon>
        <taxon>Phyllostomus</taxon>
    </lineage>
</organism>
<dbReference type="GO" id="GO:0005516">
    <property type="term" value="F:calmodulin binding"/>
    <property type="evidence" value="ECO:0007669"/>
    <property type="project" value="TreeGrafter"/>
</dbReference>
<dbReference type="PANTHER" id="PTHR15653:SF1">
    <property type="entry name" value="STRIATIN-4"/>
    <property type="match status" value="1"/>
</dbReference>
<gene>
    <name evidence="2" type="ORF">HJG60_010675</name>
</gene>
<dbReference type="PANTHER" id="PTHR15653">
    <property type="entry name" value="STRIATIN"/>
    <property type="match status" value="1"/>
</dbReference>
<evidence type="ECO:0000313" key="2">
    <source>
        <dbReference type="EMBL" id="KAF6114741.1"/>
    </source>
</evidence>
<feature type="compositionally biased region" description="Acidic residues" evidence="1">
    <location>
        <begin position="1"/>
        <end position="11"/>
    </location>
</feature>
<dbReference type="InterPro" id="IPR051488">
    <property type="entry name" value="WD_repeat_striatin"/>
</dbReference>
<dbReference type="AlphaFoldDB" id="A0A834EFB1"/>
<dbReference type="GO" id="GO:0044877">
    <property type="term" value="F:protein-containing complex binding"/>
    <property type="evidence" value="ECO:0007669"/>
    <property type="project" value="TreeGrafter"/>
</dbReference>
<protein>
    <submittedName>
        <fullName evidence="2">Uncharacterized protein</fullName>
    </submittedName>
</protein>
<name>A0A834EFB1_9CHIR</name>
<evidence type="ECO:0000256" key="1">
    <source>
        <dbReference type="SAM" id="MobiDB-lite"/>
    </source>
</evidence>
<feature type="region of interest" description="Disordered" evidence="1">
    <location>
        <begin position="1"/>
        <end position="34"/>
    </location>
</feature>